<comment type="similarity">
    <text evidence="3">Belongs to the sodium:solute symporter (SSF) (TC 2.A.21) family.</text>
</comment>
<dbReference type="Gene3D" id="1.10.287.130">
    <property type="match status" value="1"/>
</dbReference>
<evidence type="ECO:0000313" key="16">
    <source>
        <dbReference type="EMBL" id="PQA52097.1"/>
    </source>
</evidence>
<dbReference type="Gene3D" id="3.30.450.20">
    <property type="entry name" value="PAS domain"/>
    <property type="match status" value="1"/>
</dbReference>
<dbReference type="PANTHER" id="PTHR43065:SF10">
    <property type="entry name" value="PEROXIDE STRESS-ACTIVATED HISTIDINE KINASE MAK3"/>
    <property type="match status" value="1"/>
</dbReference>
<keyword evidence="5" id="KW-0597">Phosphoprotein</keyword>
<dbReference type="InterPro" id="IPR004358">
    <property type="entry name" value="Sig_transdc_His_kin-like_C"/>
</dbReference>
<dbReference type="InterPro" id="IPR003594">
    <property type="entry name" value="HATPase_dom"/>
</dbReference>
<dbReference type="CDD" id="cd00130">
    <property type="entry name" value="PAS"/>
    <property type="match status" value="1"/>
</dbReference>
<keyword evidence="9" id="KW-0418">Kinase</keyword>
<dbReference type="InterPro" id="IPR038377">
    <property type="entry name" value="Na/Glc_symporter_sf"/>
</dbReference>
<reference evidence="17" key="1">
    <citation type="submission" date="2018-02" db="EMBL/GenBank/DDBJ databases">
        <title>Genome sequencing of Solimonas sp. HR-BB.</title>
        <authorList>
            <person name="Lee Y."/>
            <person name="Jeon C.O."/>
        </authorList>
    </citation>
    <scope>NUCLEOTIDE SEQUENCE [LARGE SCALE GENOMIC DNA]</scope>
    <source>
        <strain evidence="17">HR-E</strain>
    </source>
</reference>
<feature type="transmembrane region" description="Helical" evidence="14">
    <location>
        <begin position="6"/>
        <end position="27"/>
    </location>
</feature>
<dbReference type="InterPro" id="IPR035965">
    <property type="entry name" value="PAS-like_dom_sf"/>
</dbReference>
<organism evidence="16 17">
    <name type="scientific">Amnimonas aquatica</name>
    <dbReference type="NCBI Taxonomy" id="2094561"/>
    <lineage>
        <taxon>Bacteria</taxon>
        <taxon>Pseudomonadati</taxon>
        <taxon>Pseudomonadota</taxon>
        <taxon>Gammaproteobacteria</taxon>
        <taxon>Moraxellales</taxon>
        <taxon>Moraxellaceae</taxon>
        <taxon>Amnimonas</taxon>
    </lineage>
</organism>
<dbReference type="PRINTS" id="PR00344">
    <property type="entry name" value="BCTRLSENSOR"/>
</dbReference>
<dbReference type="PROSITE" id="PS50283">
    <property type="entry name" value="NA_SOLUT_SYMP_3"/>
    <property type="match status" value="1"/>
</dbReference>
<proteinExistence type="inferred from homology"/>
<dbReference type="SMART" id="SM00388">
    <property type="entry name" value="HisKA"/>
    <property type="match status" value="1"/>
</dbReference>
<evidence type="ECO:0000256" key="3">
    <source>
        <dbReference type="ARBA" id="ARBA00006434"/>
    </source>
</evidence>
<dbReference type="Gene3D" id="1.20.1730.10">
    <property type="entry name" value="Sodium/glucose cotransporter"/>
    <property type="match status" value="1"/>
</dbReference>
<comment type="caution">
    <text evidence="16">The sequence shown here is derived from an EMBL/GenBank/DDBJ whole genome shotgun (WGS) entry which is preliminary data.</text>
</comment>
<keyword evidence="6" id="KW-0808">Transferase</keyword>
<dbReference type="NCBIfam" id="TIGR00229">
    <property type="entry name" value="sensory_box"/>
    <property type="match status" value="1"/>
</dbReference>
<evidence type="ECO:0000256" key="11">
    <source>
        <dbReference type="ARBA" id="ARBA00022989"/>
    </source>
</evidence>
<dbReference type="InterPro" id="IPR005467">
    <property type="entry name" value="His_kinase_dom"/>
</dbReference>
<feature type="transmembrane region" description="Helical" evidence="14">
    <location>
        <begin position="323"/>
        <end position="353"/>
    </location>
</feature>
<sequence>MTFSPALLFGLATLYLGLLFLVAYASENGQLPLRWVRHPFVHVLSLGVFISSWGLFGVVQFAAESGFNFLTFYLGLAGAFLIAPMFLQPLLRLARTHRLGSLPDLLAFRFRSQAVGTISTLAILVGVMPLLTAQMQTISEIGRMLTGGTSTRPLGVIFCSMLIGFTLLFGARSQASRQQQNEGLVVAIALESLIKLVALGAVALYAYFSVFGDLGGLDQWLGEHPEALNQLFQPLKEGYWHSLLLVFFFSAVVMPCMYQMAFTESQEPRNLLVASWAFPLYLLLMALGIPVILWAGQTLGLPDSPEFYSLGLSMHSGSATLTLLLFIGALASTSGMLIVTTLALASMILNHVVLPLRGWRPDDALYQQTLRQRRLLIICIPFAAFLLSWLPELRPDSTEMSMLSFVATLQLAPGLVALLLWPRATRSGMIWGLVFGIAVWFMTLAAPALFSPGLDGDQLFGLVTANRVDHWQAMGLIATLGNGIVLILLSLRSPQNDSDREVANACSMDNLRSPARWSLAASSVQDFVDALAPALGPVTAEREVRMALTDLGLKQDEHRPYALRRLRDQLAANLSGLLGPSMAQDLIDQQLPQQILPDSPGDDIHFIESRLEEYRDRLSGLAAELDMLRRFHRQTLHDLPLGVCTLAGDLEVLSWNRAMMDITGLPDELVIGSRLGSLPPPWNQTLQAFLDDPSAQALRTRTEVDGVARWLNLHRAMIGDAAGNLVLVMEDVTALQQLESRLHHAERLAAVGRLAAGVAHEIGNPVTGIACLAQNLRAEHAPGDEVHESASAIIEQTQRVSRIVQSLVGFSRSEHHVGGEFEAVPLAAVVQEAIHLLKLSPEARFTDFRMHIAAELEVTGDAQRLCQVFINLLSNARDASTQRGEILIRAERHGPSVRIEIEDFGHGLPDGSIRDTLFEPFVTTKPAGKGTGLGLALVHGIIEAHQGRIQLIDKRDYDQGTGVIVQITLPAARAARDQEQSV</sequence>
<dbReference type="GO" id="GO:0006355">
    <property type="term" value="P:regulation of DNA-templated transcription"/>
    <property type="evidence" value="ECO:0007669"/>
    <property type="project" value="InterPro"/>
</dbReference>
<dbReference type="InterPro" id="IPR003661">
    <property type="entry name" value="HisK_dim/P_dom"/>
</dbReference>
<dbReference type="CDD" id="cd00082">
    <property type="entry name" value="HisKA"/>
    <property type="match status" value="1"/>
</dbReference>
<evidence type="ECO:0000256" key="4">
    <source>
        <dbReference type="ARBA" id="ARBA00012438"/>
    </source>
</evidence>
<dbReference type="Proteomes" id="UP000243900">
    <property type="component" value="Unassembled WGS sequence"/>
</dbReference>
<accession>A0A2P6AV62</accession>
<dbReference type="OrthoDB" id="9815750at2"/>
<dbReference type="GO" id="GO:0022857">
    <property type="term" value="F:transmembrane transporter activity"/>
    <property type="evidence" value="ECO:0007669"/>
    <property type="project" value="InterPro"/>
</dbReference>
<evidence type="ECO:0000313" key="17">
    <source>
        <dbReference type="Proteomes" id="UP000243900"/>
    </source>
</evidence>
<evidence type="ECO:0000256" key="9">
    <source>
        <dbReference type="ARBA" id="ARBA00022777"/>
    </source>
</evidence>
<feature type="domain" description="Histidine kinase" evidence="15">
    <location>
        <begin position="757"/>
        <end position="973"/>
    </location>
</feature>
<keyword evidence="12" id="KW-0902">Two-component regulatory system</keyword>
<keyword evidence="13 14" id="KW-0472">Membrane</keyword>
<dbReference type="GO" id="GO:0000155">
    <property type="term" value="F:phosphorelay sensor kinase activity"/>
    <property type="evidence" value="ECO:0007669"/>
    <property type="project" value="InterPro"/>
</dbReference>
<keyword evidence="10" id="KW-0067">ATP-binding</keyword>
<evidence type="ECO:0000256" key="7">
    <source>
        <dbReference type="ARBA" id="ARBA00022692"/>
    </source>
</evidence>
<dbReference type="GO" id="GO:0005524">
    <property type="term" value="F:ATP binding"/>
    <property type="evidence" value="ECO:0007669"/>
    <property type="project" value="UniProtKB-KW"/>
</dbReference>
<dbReference type="InterPro" id="IPR036097">
    <property type="entry name" value="HisK_dim/P_sf"/>
</dbReference>
<dbReference type="InterPro" id="IPR000014">
    <property type="entry name" value="PAS"/>
</dbReference>
<dbReference type="InterPro" id="IPR001734">
    <property type="entry name" value="Na/solute_symporter"/>
</dbReference>
<dbReference type="EMBL" id="PTQZ01000006">
    <property type="protein sequence ID" value="PQA52097.1"/>
    <property type="molecule type" value="Genomic_DNA"/>
</dbReference>
<dbReference type="CDD" id="cd10322">
    <property type="entry name" value="SLC5sbd"/>
    <property type="match status" value="1"/>
</dbReference>
<protein>
    <recommendedName>
        <fullName evidence="4">histidine kinase</fullName>
        <ecNumber evidence="4">2.7.13.3</ecNumber>
    </recommendedName>
</protein>
<evidence type="ECO:0000256" key="5">
    <source>
        <dbReference type="ARBA" id="ARBA00022553"/>
    </source>
</evidence>
<comment type="subcellular location">
    <subcellularLocation>
        <location evidence="2">Membrane</location>
        <topology evidence="2">Multi-pass membrane protein</topology>
    </subcellularLocation>
</comment>
<feature type="transmembrane region" description="Helical" evidence="14">
    <location>
        <begin position="153"/>
        <end position="171"/>
    </location>
</feature>
<evidence type="ECO:0000256" key="12">
    <source>
        <dbReference type="ARBA" id="ARBA00023012"/>
    </source>
</evidence>
<dbReference type="RefSeq" id="WP_105190962.1">
    <property type="nucleotide sequence ID" value="NZ_PTQZ01000006.1"/>
</dbReference>
<dbReference type="InterPro" id="IPR036890">
    <property type="entry name" value="HATPase_C_sf"/>
</dbReference>
<dbReference type="PANTHER" id="PTHR43065">
    <property type="entry name" value="SENSOR HISTIDINE KINASE"/>
    <property type="match status" value="1"/>
</dbReference>
<evidence type="ECO:0000256" key="1">
    <source>
        <dbReference type="ARBA" id="ARBA00000085"/>
    </source>
</evidence>
<dbReference type="SUPFAM" id="SSF55785">
    <property type="entry name" value="PYP-like sensor domain (PAS domain)"/>
    <property type="match status" value="1"/>
</dbReference>
<dbReference type="EC" id="2.7.13.3" evidence="4"/>
<evidence type="ECO:0000256" key="13">
    <source>
        <dbReference type="ARBA" id="ARBA00023136"/>
    </source>
</evidence>
<feature type="transmembrane region" description="Helical" evidence="14">
    <location>
        <begin position="114"/>
        <end position="133"/>
    </location>
</feature>
<evidence type="ECO:0000256" key="14">
    <source>
        <dbReference type="SAM" id="Phobius"/>
    </source>
</evidence>
<feature type="transmembrane region" description="Helical" evidence="14">
    <location>
        <begin position="270"/>
        <end position="295"/>
    </location>
</feature>
<dbReference type="SUPFAM" id="SSF47384">
    <property type="entry name" value="Homodimeric domain of signal transducing histidine kinase"/>
    <property type="match status" value="1"/>
</dbReference>
<feature type="transmembrane region" description="Helical" evidence="14">
    <location>
        <begin position="428"/>
        <end position="450"/>
    </location>
</feature>
<feature type="transmembrane region" description="Helical" evidence="14">
    <location>
        <begin position="183"/>
        <end position="208"/>
    </location>
</feature>
<feature type="transmembrane region" description="Helical" evidence="14">
    <location>
        <begin position="69"/>
        <end position="93"/>
    </location>
</feature>
<dbReference type="SMART" id="SM00091">
    <property type="entry name" value="PAS"/>
    <property type="match status" value="1"/>
</dbReference>
<evidence type="ECO:0000256" key="10">
    <source>
        <dbReference type="ARBA" id="ARBA00022840"/>
    </source>
</evidence>
<evidence type="ECO:0000259" key="15">
    <source>
        <dbReference type="PROSITE" id="PS50109"/>
    </source>
</evidence>
<dbReference type="SMART" id="SM00387">
    <property type="entry name" value="HATPase_c"/>
    <property type="match status" value="1"/>
</dbReference>
<keyword evidence="8" id="KW-0547">Nucleotide-binding</keyword>
<gene>
    <name evidence="16" type="ORF">C5O18_00665</name>
</gene>
<feature type="transmembrane region" description="Helical" evidence="14">
    <location>
        <begin position="39"/>
        <end position="63"/>
    </location>
</feature>
<dbReference type="Pfam" id="PF02518">
    <property type="entry name" value="HATPase_c"/>
    <property type="match status" value="1"/>
</dbReference>
<dbReference type="Gene3D" id="3.30.565.10">
    <property type="entry name" value="Histidine kinase-like ATPase, C-terminal domain"/>
    <property type="match status" value="1"/>
</dbReference>
<dbReference type="InterPro" id="IPR013767">
    <property type="entry name" value="PAS_fold"/>
</dbReference>
<keyword evidence="7 14" id="KW-0812">Transmembrane</keyword>
<name>A0A2P6AV62_9GAMM</name>
<dbReference type="AlphaFoldDB" id="A0A2P6AV62"/>
<keyword evidence="17" id="KW-1185">Reference proteome</keyword>
<dbReference type="Pfam" id="PF00512">
    <property type="entry name" value="HisKA"/>
    <property type="match status" value="1"/>
</dbReference>
<feature type="transmembrane region" description="Helical" evidence="14">
    <location>
        <begin position="374"/>
        <end position="390"/>
    </location>
</feature>
<evidence type="ECO:0000256" key="8">
    <source>
        <dbReference type="ARBA" id="ARBA00022741"/>
    </source>
</evidence>
<keyword evidence="11 14" id="KW-1133">Transmembrane helix</keyword>
<evidence type="ECO:0000256" key="2">
    <source>
        <dbReference type="ARBA" id="ARBA00004141"/>
    </source>
</evidence>
<comment type="catalytic activity">
    <reaction evidence="1">
        <text>ATP + protein L-histidine = ADP + protein N-phospho-L-histidine.</text>
        <dbReference type="EC" id="2.7.13.3"/>
    </reaction>
</comment>
<feature type="transmembrane region" description="Helical" evidence="14">
    <location>
        <begin position="238"/>
        <end position="258"/>
    </location>
</feature>
<dbReference type="SUPFAM" id="SSF55874">
    <property type="entry name" value="ATPase domain of HSP90 chaperone/DNA topoisomerase II/histidine kinase"/>
    <property type="match status" value="1"/>
</dbReference>
<dbReference type="PROSITE" id="PS50109">
    <property type="entry name" value="HIS_KIN"/>
    <property type="match status" value="1"/>
</dbReference>
<feature type="transmembrane region" description="Helical" evidence="14">
    <location>
        <begin position="402"/>
        <end position="421"/>
    </location>
</feature>
<dbReference type="GO" id="GO:0016020">
    <property type="term" value="C:membrane"/>
    <property type="evidence" value="ECO:0007669"/>
    <property type="project" value="UniProtKB-SubCell"/>
</dbReference>
<dbReference type="Pfam" id="PF00989">
    <property type="entry name" value="PAS"/>
    <property type="match status" value="1"/>
</dbReference>
<evidence type="ECO:0000256" key="6">
    <source>
        <dbReference type="ARBA" id="ARBA00022679"/>
    </source>
</evidence>